<organism evidence="1 2">
    <name type="scientific">Anoxybacterium hadale</name>
    <dbReference type="NCBI Taxonomy" id="3408580"/>
    <lineage>
        <taxon>Bacteria</taxon>
        <taxon>Bacillati</taxon>
        <taxon>Bacillota</taxon>
        <taxon>Clostridia</taxon>
        <taxon>Peptostreptococcales</taxon>
        <taxon>Anaerovoracaceae</taxon>
        <taxon>Anoxybacterium</taxon>
    </lineage>
</organism>
<dbReference type="EMBL" id="CP042469">
    <property type="protein sequence ID" value="QOX65402.1"/>
    <property type="molecule type" value="Genomic_DNA"/>
</dbReference>
<accession>A0ACD1AFW3</accession>
<gene>
    <name evidence="1" type="ORF">FRZ06_19605</name>
</gene>
<protein>
    <submittedName>
        <fullName evidence="1">Sugar-binding transcriptional regulator</fullName>
    </submittedName>
</protein>
<proteinExistence type="predicted"/>
<reference evidence="1" key="1">
    <citation type="submission" date="2019-08" db="EMBL/GenBank/DDBJ databases">
        <title>Genome sequence of Clostridiales bacterium MT110.</title>
        <authorList>
            <person name="Cao J."/>
        </authorList>
    </citation>
    <scope>NUCLEOTIDE SEQUENCE</scope>
    <source>
        <strain evidence="1">MT110</strain>
    </source>
</reference>
<evidence type="ECO:0000313" key="1">
    <source>
        <dbReference type="EMBL" id="QOX65402.1"/>
    </source>
</evidence>
<name>A0ACD1AFW3_9FIRM</name>
<sequence>MKLISRGLQMLKHVGNEKLMVKVCNLYYMDDMKQEEIAKKLGISRPTVSRLLKDAKEAGIVKIEIISPYSNDFSELERALEEKYGLRHVIIVNDQNDNLSQKRELGREAAYYLERILKPKDIVGLSMGTTLKEIPQFVSSRKDSKITFVPILGGVGQANMEIHPNQIVMEIANAFGGKYMLLHAPAVVSDPSIIKSFQEELGIKSVMELMRKVNVAVVGLGTPFDTNSTMMATGYYNKNDVELMRKLEAVGDICMQTFNKDGETKGFASNQKVFGYHLENLRKIDTVIGVVGGTSKLEAIKGAIKGEYINVLITNYSNGLALDGRQ</sequence>
<evidence type="ECO:0000313" key="2">
    <source>
        <dbReference type="Proteomes" id="UP000594014"/>
    </source>
</evidence>
<keyword evidence="2" id="KW-1185">Reference proteome</keyword>
<dbReference type="Proteomes" id="UP000594014">
    <property type="component" value="Chromosome"/>
</dbReference>